<sequence length="115" mass="12217">MSSKPSPQYLKIKKQYPALFSALEAMGLAARQAGPLDEKQAQLVQLAGAAASHSEGAVHSHTRRAMEAGATKEDICHALILLTSTIGFPAVMAALSWAQDVMEGRIPPVEHIDSP</sequence>
<evidence type="ECO:0000256" key="1">
    <source>
        <dbReference type="SAM" id="Phobius"/>
    </source>
</evidence>
<dbReference type="InterPro" id="IPR003779">
    <property type="entry name" value="CMD-like"/>
</dbReference>
<comment type="caution">
    <text evidence="3">The sequence shown here is derived from an EMBL/GenBank/DDBJ whole genome shotgun (WGS) entry which is preliminary data.</text>
</comment>
<protein>
    <submittedName>
        <fullName evidence="3">Carboxymuconolactone decarboxylase family protein</fullName>
    </submittedName>
</protein>
<accession>A0ABP6V307</accession>
<proteinExistence type="predicted"/>
<evidence type="ECO:0000313" key="4">
    <source>
        <dbReference type="Proteomes" id="UP001500795"/>
    </source>
</evidence>
<dbReference type="Gene3D" id="1.20.1290.10">
    <property type="entry name" value="AhpD-like"/>
    <property type="match status" value="1"/>
</dbReference>
<dbReference type="PANTHER" id="PTHR33930">
    <property type="entry name" value="ALKYL HYDROPEROXIDE REDUCTASE AHPD"/>
    <property type="match status" value="1"/>
</dbReference>
<keyword evidence="1" id="KW-0472">Membrane</keyword>
<reference evidence="4" key="1">
    <citation type="journal article" date="2019" name="Int. J. Syst. Evol. Microbiol.">
        <title>The Global Catalogue of Microorganisms (GCM) 10K type strain sequencing project: providing services to taxonomists for standard genome sequencing and annotation.</title>
        <authorList>
            <consortium name="The Broad Institute Genomics Platform"/>
            <consortium name="The Broad Institute Genome Sequencing Center for Infectious Disease"/>
            <person name="Wu L."/>
            <person name="Ma J."/>
        </authorList>
    </citation>
    <scope>NUCLEOTIDE SEQUENCE [LARGE SCALE GENOMIC DNA]</scope>
    <source>
        <strain evidence="4">JCM 17110</strain>
    </source>
</reference>
<dbReference type="RefSeq" id="WP_344954058.1">
    <property type="nucleotide sequence ID" value="NZ_BAABCX010000001.1"/>
</dbReference>
<keyword evidence="4" id="KW-1185">Reference proteome</keyword>
<dbReference type="InterPro" id="IPR029032">
    <property type="entry name" value="AhpD-like"/>
</dbReference>
<dbReference type="Pfam" id="PF02627">
    <property type="entry name" value="CMD"/>
    <property type="match status" value="1"/>
</dbReference>
<dbReference type="EMBL" id="BAABCX010000001">
    <property type="protein sequence ID" value="GAA3527315.1"/>
    <property type="molecule type" value="Genomic_DNA"/>
</dbReference>
<keyword evidence="1" id="KW-1133">Transmembrane helix</keyword>
<evidence type="ECO:0000259" key="2">
    <source>
        <dbReference type="Pfam" id="PF02627"/>
    </source>
</evidence>
<name>A0ABP6V307_9GAMM</name>
<feature type="transmembrane region" description="Helical" evidence="1">
    <location>
        <begin position="75"/>
        <end position="98"/>
    </location>
</feature>
<gene>
    <name evidence="3" type="ORF">GCM10022394_03100</name>
</gene>
<dbReference type="Proteomes" id="UP001500795">
    <property type="component" value="Unassembled WGS sequence"/>
</dbReference>
<dbReference type="PANTHER" id="PTHR33930:SF2">
    <property type="entry name" value="BLR3452 PROTEIN"/>
    <property type="match status" value="1"/>
</dbReference>
<feature type="domain" description="Carboxymuconolactone decarboxylase-like" evidence="2">
    <location>
        <begin position="17"/>
        <end position="100"/>
    </location>
</feature>
<dbReference type="SUPFAM" id="SSF69118">
    <property type="entry name" value="AhpD-like"/>
    <property type="match status" value="1"/>
</dbReference>
<organism evidence="3 4">
    <name type="scientific">Zobellella aerophila</name>
    <dbReference type="NCBI Taxonomy" id="870480"/>
    <lineage>
        <taxon>Bacteria</taxon>
        <taxon>Pseudomonadati</taxon>
        <taxon>Pseudomonadota</taxon>
        <taxon>Gammaproteobacteria</taxon>
        <taxon>Aeromonadales</taxon>
        <taxon>Aeromonadaceae</taxon>
        <taxon>Zobellella</taxon>
    </lineage>
</organism>
<keyword evidence="1" id="KW-0812">Transmembrane</keyword>
<evidence type="ECO:0000313" key="3">
    <source>
        <dbReference type="EMBL" id="GAA3527315.1"/>
    </source>
</evidence>